<evidence type="ECO:0000313" key="3">
    <source>
        <dbReference type="Proteomes" id="UP000652153"/>
    </source>
</evidence>
<dbReference type="InterPro" id="IPR053136">
    <property type="entry name" value="UTP_pyrophosphatase-like"/>
</dbReference>
<reference evidence="3" key="1">
    <citation type="journal article" date="2019" name="Int. J. Syst. Evol. Microbiol.">
        <title>The Global Catalogue of Microorganisms (GCM) 10K type strain sequencing project: providing services to taxonomists for standard genome sequencing and annotation.</title>
        <authorList>
            <consortium name="The Broad Institute Genomics Platform"/>
            <consortium name="The Broad Institute Genome Sequencing Center for Infectious Disease"/>
            <person name="Wu L."/>
            <person name="Ma J."/>
        </authorList>
    </citation>
    <scope>NUCLEOTIDE SEQUENCE [LARGE SCALE GENOMIC DNA]</scope>
    <source>
        <strain evidence="3">CGMCC 1.12770</strain>
    </source>
</reference>
<dbReference type="PANTHER" id="PTHR30399">
    <property type="entry name" value="UNCHARACTERIZED PROTEIN YGJP"/>
    <property type="match status" value="1"/>
</dbReference>
<proteinExistence type="predicted"/>
<sequence length="242" mass="28551">MLHHLKYGTTVIEYRLTHKPNKKDISIIVDLLEGVQVVAPVSVSQQRLDEIMYQKAPWILKKQYAFREIEIESTPLEFLSGEKIRYLGRGYRLKVIKQNTGQPSLSFKNGRFIASLPSCYNQQQQTEELKQLCINWYKLQGTSKLRERIKHYSKLTELMPTSVTLKDQEKRWGSCTKNGDLLINWRIMMAPLRIVDYVVLHEMVHLKIPDHSEAFWSYLRSVMPDYEERKEWLRINGPTLIL</sequence>
<dbReference type="Pfam" id="PF01863">
    <property type="entry name" value="YgjP-like"/>
    <property type="match status" value="1"/>
</dbReference>
<name>A0ABQ1ZJ56_9BACL</name>
<gene>
    <name evidence="2" type="ORF">GCM10008014_51310</name>
</gene>
<evidence type="ECO:0000259" key="1">
    <source>
        <dbReference type="Pfam" id="PF01863"/>
    </source>
</evidence>
<accession>A0ABQ1ZJ56</accession>
<dbReference type="Gene3D" id="3.30.2010.10">
    <property type="entry name" value="Metalloproteases ('zincins'), catalytic domain"/>
    <property type="match status" value="1"/>
</dbReference>
<dbReference type="EMBL" id="BMFU01000012">
    <property type="protein sequence ID" value="GGH68659.1"/>
    <property type="molecule type" value="Genomic_DNA"/>
</dbReference>
<dbReference type="PANTHER" id="PTHR30399:SF1">
    <property type="entry name" value="UTP PYROPHOSPHATASE"/>
    <property type="match status" value="1"/>
</dbReference>
<organism evidence="2 3">
    <name type="scientific">Paenibacillus silvae</name>
    <dbReference type="NCBI Taxonomy" id="1325358"/>
    <lineage>
        <taxon>Bacteria</taxon>
        <taxon>Bacillati</taxon>
        <taxon>Bacillota</taxon>
        <taxon>Bacilli</taxon>
        <taxon>Bacillales</taxon>
        <taxon>Paenibacillaceae</taxon>
        <taxon>Paenibacillus</taxon>
    </lineage>
</organism>
<protein>
    <recommendedName>
        <fullName evidence="1">YgjP-like metallopeptidase domain-containing protein</fullName>
    </recommendedName>
</protein>
<dbReference type="Proteomes" id="UP000652153">
    <property type="component" value="Unassembled WGS sequence"/>
</dbReference>
<comment type="caution">
    <text evidence="2">The sequence shown here is derived from an EMBL/GenBank/DDBJ whole genome shotgun (WGS) entry which is preliminary data.</text>
</comment>
<dbReference type="CDD" id="cd07344">
    <property type="entry name" value="M48_yhfN_like"/>
    <property type="match status" value="1"/>
</dbReference>
<feature type="domain" description="YgjP-like metallopeptidase" evidence="1">
    <location>
        <begin position="24"/>
        <end position="234"/>
    </location>
</feature>
<evidence type="ECO:0000313" key="2">
    <source>
        <dbReference type="EMBL" id="GGH68659.1"/>
    </source>
</evidence>
<keyword evidence="3" id="KW-1185">Reference proteome</keyword>
<dbReference type="InterPro" id="IPR002725">
    <property type="entry name" value="YgjP-like_metallopeptidase"/>
</dbReference>
<dbReference type="RefSeq" id="WP_188594411.1">
    <property type="nucleotide sequence ID" value="NZ_BMFU01000012.1"/>
</dbReference>